<accession>A0ACC5WKY3</accession>
<name>A0ACC5WKY3_PANGG</name>
<proteinExistence type="predicted"/>
<dbReference type="Proteomes" id="UP000829447">
    <property type="component" value="Linkage Group LG6"/>
</dbReference>
<sequence>MSPAASLTHSSRNSTCSLQSQLSESARVGVSGVRGVTLPRPQQAFIRARDIPPHLGLSMSSLSSSTSERERERHLDRERDRDGLFAPRRGSFVERCQERAKISDIAGTEARLGLRPHLTSSASRRPAPSVPSYASSSSLSPIRSQTPTSPRRGPALPIGEATPPDAGPKPESPSSPPPTSPKPHMNETSF</sequence>
<organism evidence="1 2">
    <name type="scientific">Pangasianodon gigas</name>
    <name type="common">Mekong giant catfish</name>
    <name type="synonym">Pangasius gigas</name>
    <dbReference type="NCBI Taxonomy" id="30993"/>
    <lineage>
        <taxon>Eukaryota</taxon>
        <taxon>Metazoa</taxon>
        <taxon>Chordata</taxon>
        <taxon>Craniata</taxon>
        <taxon>Vertebrata</taxon>
        <taxon>Euteleostomi</taxon>
        <taxon>Actinopterygii</taxon>
        <taxon>Neopterygii</taxon>
        <taxon>Teleostei</taxon>
        <taxon>Ostariophysi</taxon>
        <taxon>Siluriformes</taxon>
        <taxon>Pangasiidae</taxon>
        <taxon>Pangasianodon</taxon>
    </lineage>
</organism>
<comment type="caution">
    <text evidence="1">The sequence shown here is derived from an EMBL/GenBank/DDBJ whole genome shotgun (WGS) entry which is preliminary data.</text>
</comment>
<evidence type="ECO:0000313" key="1">
    <source>
        <dbReference type="EMBL" id="MCI4379356.1"/>
    </source>
</evidence>
<reference evidence="1 2" key="1">
    <citation type="journal article" date="2022" name="bioRxiv">
        <title>An ancient truncated duplication of the anti-Mullerian hormone receptor type 2 gene is a potential conserved master sex determinant in the Pangasiidae catfish family.</title>
        <authorList>
            <person name="Wen M."/>
            <person name="Pan Q."/>
            <person name="Jouanno E."/>
            <person name="Montfort J."/>
            <person name="Zahm M."/>
            <person name="Cabau C."/>
            <person name="Klopp C."/>
            <person name="Iampietro C."/>
            <person name="Roques C."/>
            <person name="Bouchez O."/>
            <person name="Castinel A."/>
            <person name="Donnadieu C."/>
            <person name="Parrinello H."/>
            <person name="Poncet C."/>
            <person name="Belmonte E."/>
            <person name="Gautier V."/>
            <person name="Avarre J.-C."/>
            <person name="Dugue R."/>
            <person name="Gustiano R."/>
            <person name="Ha T.T.T."/>
            <person name="Campet M."/>
            <person name="Sriphairoj K."/>
            <person name="Ribolli J."/>
            <person name="de Almeida F.L."/>
            <person name="Desvignes T."/>
            <person name="Postlethwait J.H."/>
            <person name="Bucao C.F."/>
            <person name="Robinson-Rechavi M."/>
            <person name="Bobe J."/>
            <person name="Herpin A."/>
            <person name="Guiguen Y."/>
        </authorList>
    </citation>
    <scope>NUCLEOTIDE SEQUENCE [LARGE SCALE GENOMIC DNA]</scope>
    <source>
        <strain evidence="1">YG-Dec2019</strain>
    </source>
</reference>
<gene>
    <name evidence="1" type="ORF">PGIGA_G00227190</name>
</gene>
<evidence type="ECO:0000313" key="2">
    <source>
        <dbReference type="Proteomes" id="UP000829447"/>
    </source>
</evidence>
<protein>
    <submittedName>
        <fullName evidence="1">Uncharacterized protein</fullName>
    </submittedName>
</protein>
<dbReference type="EMBL" id="CM040459">
    <property type="protein sequence ID" value="MCI4379356.1"/>
    <property type="molecule type" value="Genomic_DNA"/>
</dbReference>
<keyword evidence="2" id="KW-1185">Reference proteome</keyword>